<gene>
    <name evidence="4" type="primary">LOC107791946</name>
</gene>
<sequence>MKMPTFKGTRDPDLYLDWERKVEAIFDCHNYSEGKKVKLAAVEFSDYAAIWWKKLSRDRLQEGQALVATWAEMKRVMRKRFVPSHFQRDLQQCLQTLRKGSMSVDEYFKAMDMAMIQANCMEEEEATMARFLNGLNREIVDVVELQQYITLDELVELDVKVERQNKRRQQSSSWRSRPTTIPKKQRPKSEETPTLKFHEDKGRSKLESKDGGKPFTPKTSTSTSSIKCLKCQGRGHNSYECPSRRNILIKEDGGYESEKGEPSEEQGENFVESEEGKEMEYINSGVNFVVRRLMHINLGHSNEEQRKNIFHTRCEIKDKICSMIIDNGSCANVVSAYLVEKLGLEWTKHPRPYRLQWFNDSGEVKVNKQCMVSFKIGSGEVKVNKQCMVSFKIGRYADEVLCDIVPMQACHILLGRPWQYDRSAFYDGRKNRYFLKHNGKKYILAPLTPSQVYEDQKKMKESMGKHGKGSKRETERKDKEGKYKVRCEERQGSKEIKEKVGKSEKKKALDFEYVFPKDLPKGLPPFRGIEHQIDFMPRSQIPNKPPYRRSNPEEKKELQRQVEELLDKGFIRESMSPCSVPVLLVPKKDGTWRMCVDCRAINKITVKYRHPIPHLDDMLDQLHGSQIFSKIDLKSGYRQIRMNPGDE</sequence>
<feature type="region of interest" description="Disordered" evidence="1">
    <location>
        <begin position="250"/>
        <end position="276"/>
    </location>
</feature>
<feature type="region of interest" description="Disordered" evidence="1">
    <location>
        <begin position="537"/>
        <end position="556"/>
    </location>
</feature>
<evidence type="ECO:0000259" key="2">
    <source>
        <dbReference type="Pfam" id="PF00078"/>
    </source>
</evidence>
<dbReference type="RefSeq" id="XP_016469595.1">
    <property type="nucleotide sequence ID" value="XM_016614109.1"/>
</dbReference>
<proteinExistence type="predicted"/>
<protein>
    <recommendedName>
        <fullName evidence="5">CCHC-type domain-containing protein</fullName>
    </recommendedName>
</protein>
<evidence type="ECO:0000256" key="1">
    <source>
        <dbReference type="SAM" id="MobiDB-lite"/>
    </source>
</evidence>
<dbReference type="Pfam" id="PF00078">
    <property type="entry name" value="RVT_1"/>
    <property type="match status" value="1"/>
</dbReference>
<feature type="domain" description="Retrotransposon gag" evidence="3">
    <location>
        <begin position="38"/>
        <end position="137"/>
    </location>
</feature>
<dbReference type="InterPro" id="IPR000477">
    <property type="entry name" value="RT_dom"/>
</dbReference>
<feature type="domain" description="Reverse transcriptase" evidence="2">
    <location>
        <begin position="585"/>
        <end position="646"/>
    </location>
</feature>
<dbReference type="PaxDb" id="4097-A0A1S3ZZ34"/>
<dbReference type="PANTHER" id="PTHR35046:SF21">
    <property type="entry name" value="RETROTRANSPOSON GAG DOMAIN-CONTAINING PROTEIN-RELATED"/>
    <property type="match status" value="1"/>
</dbReference>
<dbReference type="AlphaFoldDB" id="A0A1S3ZZ34"/>
<dbReference type="InterPro" id="IPR043502">
    <property type="entry name" value="DNA/RNA_pol_sf"/>
</dbReference>
<accession>A0A1S3ZZ34</accession>
<dbReference type="Gene3D" id="2.40.70.10">
    <property type="entry name" value="Acid Proteases"/>
    <property type="match status" value="1"/>
</dbReference>
<dbReference type="KEGG" id="nta:107791946"/>
<dbReference type="OMA" id="KQCMVSF"/>
<name>A0A1S3ZZ34_TOBAC</name>
<organism evidence="4">
    <name type="scientific">Nicotiana tabacum</name>
    <name type="common">Common tobacco</name>
    <dbReference type="NCBI Taxonomy" id="4097"/>
    <lineage>
        <taxon>Eukaryota</taxon>
        <taxon>Viridiplantae</taxon>
        <taxon>Streptophyta</taxon>
        <taxon>Embryophyta</taxon>
        <taxon>Tracheophyta</taxon>
        <taxon>Spermatophyta</taxon>
        <taxon>Magnoliopsida</taxon>
        <taxon>eudicotyledons</taxon>
        <taxon>Gunneridae</taxon>
        <taxon>Pentapetalae</taxon>
        <taxon>asterids</taxon>
        <taxon>lamiids</taxon>
        <taxon>Solanales</taxon>
        <taxon>Solanaceae</taxon>
        <taxon>Nicotianoideae</taxon>
        <taxon>Nicotianeae</taxon>
        <taxon>Nicotiana</taxon>
    </lineage>
</organism>
<evidence type="ECO:0000259" key="3">
    <source>
        <dbReference type="Pfam" id="PF03732"/>
    </source>
</evidence>
<feature type="compositionally biased region" description="Basic and acidic residues" evidence="1">
    <location>
        <begin position="250"/>
        <end position="262"/>
    </location>
</feature>
<dbReference type="Gene3D" id="3.10.10.10">
    <property type="entry name" value="HIV Type 1 Reverse Transcriptase, subunit A, domain 1"/>
    <property type="match status" value="1"/>
</dbReference>
<dbReference type="InterPro" id="IPR036875">
    <property type="entry name" value="Znf_CCHC_sf"/>
</dbReference>
<dbReference type="CDD" id="cd01647">
    <property type="entry name" value="RT_LTR"/>
    <property type="match status" value="1"/>
</dbReference>
<feature type="region of interest" description="Disordered" evidence="1">
    <location>
        <begin position="165"/>
        <end position="223"/>
    </location>
</feature>
<reference evidence="4" key="1">
    <citation type="submission" date="2025-08" db="UniProtKB">
        <authorList>
            <consortium name="RefSeq"/>
        </authorList>
    </citation>
    <scope>IDENTIFICATION</scope>
</reference>
<dbReference type="Pfam" id="PF03732">
    <property type="entry name" value="Retrotrans_gag"/>
    <property type="match status" value="1"/>
</dbReference>
<evidence type="ECO:0000313" key="4">
    <source>
        <dbReference type="RefSeq" id="XP_016469595.1"/>
    </source>
</evidence>
<feature type="compositionally biased region" description="Basic and acidic residues" evidence="1">
    <location>
        <begin position="187"/>
        <end position="212"/>
    </location>
</feature>
<dbReference type="InterPro" id="IPR021109">
    <property type="entry name" value="Peptidase_aspartic_dom_sf"/>
</dbReference>
<dbReference type="OrthoDB" id="1305255at2759"/>
<evidence type="ECO:0008006" key="5">
    <source>
        <dbReference type="Google" id="ProtNLM"/>
    </source>
</evidence>
<dbReference type="SUPFAM" id="SSF56672">
    <property type="entry name" value="DNA/RNA polymerases"/>
    <property type="match status" value="1"/>
</dbReference>
<feature type="region of interest" description="Disordered" evidence="1">
    <location>
        <begin position="457"/>
        <end position="483"/>
    </location>
</feature>
<dbReference type="InterPro" id="IPR005162">
    <property type="entry name" value="Retrotrans_gag_dom"/>
</dbReference>
<dbReference type="GO" id="GO:0003676">
    <property type="term" value="F:nucleic acid binding"/>
    <property type="evidence" value="ECO:0007669"/>
    <property type="project" value="InterPro"/>
</dbReference>
<dbReference type="SUPFAM" id="SSF57756">
    <property type="entry name" value="Retrovirus zinc finger-like domains"/>
    <property type="match status" value="1"/>
</dbReference>
<dbReference type="PANTHER" id="PTHR35046">
    <property type="entry name" value="ZINC KNUCKLE (CCHC-TYPE) FAMILY PROTEIN"/>
    <property type="match status" value="1"/>
</dbReference>
<feature type="compositionally biased region" description="Acidic residues" evidence="1">
    <location>
        <begin position="263"/>
        <end position="273"/>
    </location>
</feature>
<dbReference type="CDD" id="cd00303">
    <property type="entry name" value="retropepsin_like"/>
    <property type="match status" value="1"/>
</dbReference>
<dbReference type="GO" id="GO:0008270">
    <property type="term" value="F:zinc ion binding"/>
    <property type="evidence" value="ECO:0007669"/>
    <property type="project" value="InterPro"/>
</dbReference>